<protein>
    <submittedName>
        <fullName evidence="4">mRNA export factor GLE1</fullName>
    </submittedName>
</protein>
<accession>A0A9R0ELR4</accession>
<feature type="compositionally biased region" description="Basic and acidic residues" evidence="2">
    <location>
        <begin position="326"/>
        <end position="344"/>
    </location>
</feature>
<evidence type="ECO:0000256" key="1">
    <source>
        <dbReference type="SAM" id="Coils"/>
    </source>
</evidence>
<dbReference type="RefSeq" id="XP_035443663.2">
    <property type="nucleotide sequence ID" value="XM_035587770.2"/>
</dbReference>
<feature type="coiled-coil region" evidence="1">
    <location>
        <begin position="187"/>
        <end position="283"/>
    </location>
</feature>
<dbReference type="OrthoDB" id="7461743at2759"/>
<sequence>MTQSKVHYCRNPSSGLSNLILHKTEWERITRQTKPQENRLEQENKYLQALIEQSRAWMKNWPDTVEGCIAKAEKKKKNQRARELATIKEFANRKIVKNNEEVIEQARQQIFEGSCYGNKLVSALHESKDQEEREAQINFKKEIKQKEKEQEQKKTKTVTFCTFDLDKDSDIMKEQRKCIEVENSKTNKEMFEKQKEEEAKAKEKQKQADITDAQLMKRLLELEHEAETKMKLVEKQALDQCATEYKKTKDELAKWEADYVAKIEACRKEQEQLNCQIKQVHERVIKEYRESSKMKNNFDATKQLQLEKKKIFDDFLAKYIKRGEDRAAKKERKNAEKKKQDRKNNKTIADINKSMAEAVNQRQGVNKCYCDRQCYITKSEKPRIMKKATRDAIEPEVRAAKPLPYFGPQRKLLADLRRREKEPSPWSGTNSIHMLFFKNAEKTLNECKNKIPARKVIDEYNKYNGLNRTTFNYD</sequence>
<keyword evidence="1" id="KW-0175">Coiled coil</keyword>
<gene>
    <name evidence="4" type="primary">LOC118271652</name>
</gene>
<dbReference type="Proteomes" id="UP000829999">
    <property type="component" value="Chromosome 5"/>
</dbReference>
<feature type="region of interest" description="Disordered" evidence="2">
    <location>
        <begin position="326"/>
        <end position="349"/>
    </location>
</feature>
<evidence type="ECO:0000313" key="4">
    <source>
        <dbReference type="RefSeq" id="XP_035443663.2"/>
    </source>
</evidence>
<organism evidence="3 4">
    <name type="scientific">Spodoptera frugiperda</name>
    <name type="common">Fall armyworm</name>
    <dbReference type="NCBI Taxonomy" id="7108"/>
    <lineage>
        <taxon>Eukaryota</taxon>
        <taxon>Metazoa</taxon>
        <taxon>Ecdysozoa</taxon>
        <taxon>Arthropoda</taxon>
        <taxon>Hexapoda</taxon>
        <taxon>Insecta</taxon>
        <taxon>Pterygota</taxon>
        <taxon>Neoptera</taxon>
        <taxon>Endopterygota</taxon>
        <taxon>Lepidoptera</taxon>
        <taxon>Glossata</taxon>
        <taxon>Ditrysia</taxon>
        <taxon>Noctuoidea</taxon>
        <taxon>Noctuidae</taxon>
        <taxon>Amphipyrinae</taxon>
        <taxon>Spodoptera</taxon>
    </lineage>
</organism>
<dbReference type="GeneID" id="118271652"/>
<dbReference type="AlphaFoldDB" id="A0A9R0ELR4"/>
<reference evidence="4" key="1">
    <citation type="submission" date="2025-08" db="UniProtKB">
        <authorList>
            <consortium name="RefSeq"/>
        </authorList>
    </citation>
    <scope>IDENTIFICATION</scope>
    <source>
        <tissue evidence="4">Whole larval tissue</tissue>
    </source>
</reference>
<name>A0A9R0ELR4_SPOFR</name>
<evidence type="ECO:0000313" key="3">
    <source>
        <dbReference type="Proteomes" id="UP000829999"/>
    </source>
</evidence>
<proteinExistence type="predicted"/>
<evidence type="ECO:0000256" key="2">
    <source>
        <dbReference type="SAM" id="MobiDB-lite"/>
    </source>
</evidence>
<keyword evidence="3" id="KW-1185">Reference proteome</keyword>